<protein>
    <submittedName>
        <fullName evidence="1">Uncharacterized protein</fullName>
    </submittedName>
</protein>
<evidence type="ECO:0000313" key="2">
    <source>
        <dbReference type="Proteomes" id="UP001433638"/>
    </source>
</evidence>
<keyword evidence="2" id="KW-1185">Reference proteome</keyword>
<dbReference type="RefSeq" id="WP_349586270.1">
    <property type="nucleotide sequence ID" value="NZ_JBEFLD010000004.1"/>
</dbReference>
<name>A0ABV1M3N4_9NEIS</name>
<evidence type="ECO:0000313" key="1">
    <source>
        <dbReference type="EMBL" id="MEQ6290616.1"/>
    </source>
</evidence>
<gene>
    <name evidence="1" type="ORF">ABNW52_08310</name>
</gene>
<dbReference type="EMBL" id="JBEFLD010000004">
    <property type="protein sequence ID" value="MEQ6290616.1"/>
    <property type="molecule type" value="Genomic_DNA"/>
</dbReference>
<organism evidence="1 2">
    <name type="scientific">Vogesella oryzagri</name>
    <dbReference type="NCBI Taxonomy" id="3160864"/>
    <lineage>
        <taxon>Bacteria</taxon>
        <taxon>Pseudomonadati</taxon>
        <taxon>Pseudomonadota</taxon>
        <taxon>Betaproteobacteria</taxon>
        <taxon>Neisseriales</taxon>
        <taxon>Chromobacteriaceae</taxon>
        <taxon>Vogesella</taxon>
    </lineage>
</organism>
<comment type="caution">
    <text evidence="1">The sequence shown here is derived from an EMBL/GenBank/DDBJ whole genome shotgun (WGS) entry which is preliminary data.</text>
</comment>
<dbReference type="Proteomes" id="UP001433638">
    <property type="component" value="Unassembled WGS sequence"/>
</dbReference>
<sequence length="202" mass="23232">MIDKEISSIIWPPYHAFYIQSMLFNTSSALQACERASNYVKAITEGKVAPQDRKDELLDCLQNFINHSGAVARYFFPSLIGGKGDKKLLHKQRAEYLCKVFSIDQSSPLHDKKLRNAIEHFDERLDRYLEDGIVGHIFPSLILDKPEDTAIPHHIFRAYHLNDGIYQVLGERHHVQPILDEMIRVHDMLVKFDRNGGSFRGA</sequence>
<proteinExistence type="predicted"/>
<accession>A0ABV1M3N4</accession>
<reference evidence="1" key="1">
    <citation type="submission" date="2024-06" db="EMBL/GenBank/DDBJ databases">
        <title>Genome sequence of Vogesella sp. MAHUQ-64.</title>
        <authorList>
            <person name="Huq M.A."/>
        </authorList>
    </citation>
    <scope>NUCLEOTIDE SEQUENCE</scope>
    <source>
        <strain evidence="1">MAHUQ-64</strain>
    </source>
</reference>
<dbReference type="PROSITE" id="PS51257">
    <property type="entry name" value="PROKAR_LIPOPROTEIN"/>
    <property type="match status" value="1"/>
</dbReference>